<comment type="cofactor">
    <cofactor evidence="10">
        <name>K(+)</name>
        <dbReference type="ChEBI" id="CHEBI:29103"/>
    </cofactor>
    <text evidence="10">Binds 1 potassium ion per subunit.</text>
</comment>
<sequence length="391" mass="42919">MRKLFTSESVTEGHPDKICDQISDAILDEALKQDPNSRVACETIATTGLVTVFGEITTKAYIDIQKTVRETIRKIGYDRAKYGFDCDTCAVVNAIDEQSADIALGVDSSLENKAGNKEEVIGAGDQGMMFGFACDETKELMPLPISLAQKLAFRLSEVRKQKLVDYLRPDGKTQVTVEYDEAGNVKRVDTIVISTQHDEKVTREQIEKDMKELVVKPVVDAKLIDNDTKYFINPTGRFVIGGPHGDSGLTGRKIIVDTYGGYARHGGGAFSGKDATKVDRSAAYAARWIAKNVVAAGLAKKCEIQLAYAIGVANPVSVLVDTFGTATVDEAKIQNAIKKTFDLTPGGIIKRLELRRPIFSKTAAYGHFGREDADFTWEKTDMIDELKKNME</sequence>
<comment type="pathway">
    <text evidence="1 10">Amino-acid biosynthesis; S-adenosyl-L-methionine biosynthesis; S-adenosyl-L-methionine from L-methionine: step 1/1.</text>
</comment>
<dbReference type="EMBL" id="VJXW01000010">
    <property type="protein sequence ID" value="TRW25455.1"/>
    <property type="molecule type" value="Genomic_DNA"/>
</dbReference>
<feature type="domain" description="S-adenosylmethionine synthetase central" evidence="14">
    <location>
        <begin position="121"/>
        <end position="238"/>
    </location>
</feature>
<dbReference type="FunFam" id="3.30.300.10:FF:000003">
    <property type="entry name" value="S-adenosylmethionine synthase"/>
    <property type="match status" value="1"/>
</dbReference>
<feature type="binding site" evidence="10">
    <location>
        <position position="42"/>
    </location>
    <ligand>
        <name>K(+)</name>
        <dbReference type="ChEBI" id="CHEBI:29103"/>
    </ligand>
</feature>
<dbReference type="PIRSF" id="PIRSF000497">
    <property type="entry name" value="MAT"/>
    <property type="match status" value="1"/>
</dbReference>
<feature type="binding site" description="in other chain" evidence="10">
    <location>
        <position position="55"/>
    </location>
    <ligand>
        <name>L-methionine</name>
        <dbReference type="ChEBI" id="CHEBI:57844"/>
        <note>ligand shared between two neighboring subunits</note>
    </ligand>
</feature>
<name>A0A552V4P8_9FIRM</name>
<dbReference type="GO" id="GO:0006556">
    <property type="term" value="P:S-adenosylmethionine biosynthetic process"/>
    <property type="evidence" value="ECO:0007669"/>
    <property type="project" value="UniProtKB-UniRule"/>
</dbReference>
<dbReference type="InterPro" id="IPR022630">
    <property type="entry name" value="S-AdoMet_synt_C"/>
</dbReference>
<feature type="binding site" evidence="10">
    <location>
        <position position="269"/>
    </location>
    <ligand>
        <name>ATP</name>
        <dbReference type="ChEBI" id="CHEBI:30616"/>
        <note>ligand shared between two neighboring subunits</note>
    </ligand>
</feature>
<feature type="domain" description="S-adenosylmethionine synthetase C-terminal" evidence="15">
    <location>
        <begin position="240"/>
        <end position="379"/>
    </location>
</feature>
<proteinExistence type="inferred from homology"/>
<comment type="cofactor">
    <cofactor evidence="10">
        <name>Mg(2+)</name>
        <dbReference type="ChEBI" id="CHEBI:18420"/>
    </cofactor>
    <text evidence="10">Binds 2 divalent ions per subunit.</text>
</comment>
<evidence type="ECO:0000256" key="6">
    <source>
        <dbReference type="ARBA" id="ARBA00022741"/>
    </source>
</evidence>
<accession>A0A552V4P8</accession>
<protein>
    <recommendedName>
        <fullName evidence="10">S-adenosylmethionine synthase</fullName>
        <shortName evidence="10">AdoMet synthase</shortName>
        <ecNumber evidence="10">2.5.1.6</ecNumber>
    </recommendedName>
    <alternativeName>
        <fullName evidence="10">MAT</fullName>
    </alternativeName>
    <alternativeName>
        <fullName evidence="10">Methionine adenosyltransferase</fullName>
    </alternativeName>
</protein>
<keyword evidence="5 10" id="KW-0479">Metal-binding</keyword>
<evidence type="ECO:0000256" key="4">
    <source>
        <dbReference type="ARBA" id="ARBA00022679"/>
    </source>
</evidence>
<evidence type="ECO:0000256" key="10">
    <source>
        <dbReference type="HAMAP-Rule" id="MF_00086"/>
    </source>
</evidence>
<dbReference type="GO" id="GO:0004478">
    <property type="term" value="F:methionine adenosyltransferase activity"/>
    <property type="evidence" value="ECO:0007669"/>
    <property type="project" value="UniProtKB-UniRule"/>
</dbReference>
<dbReference type="PANTHER" id="PTHR11964">
    <property type="entry name" value="S-ADENOSYLMETHIONINE SYNTHETASE"/>
    <property type="match status" value="1"/>
</dbReference>
<feature type="binding site" evidence="10">
    <location>
        <position position="246"/>
    </location>
    <ligand>
        <name>L-methionine</name>
        <dbReference type="ChEBI" id="CHEBI:57844"/>
        <note>ligand shared between two neighboring subunits</note>
    </ligand>
</feature>
<feature type="binding site" description="in other chain" evidence="10">
    <location>
        <position position="14"/>
    </location>
    <ligand>
        <name>ATP</name>
        <dbReference type="ChEBI" id="CHEBI:30616"/>
        <note>ligand shared between two neighboring subunits</note>
    </ligand>
</feature>
<dbReference type="SUPFAM" id="SSF55973">
    <property type="entry name" value="S-adenosylmethionine synthetase"/>
    <property type="match status" value="3"/>
</dbReference>
<dbReference type="GO" id="GO:0006730">
    <property type="term" value="P:one-carbon metabolic process"/>
    <property type="evidence" value="ECO:0007669"/>
    <property type="project" value="UniProtKB-KW"/>
</dbReference>
<dbReference type="Gene3D" id="3.30.300.10">
    <property type="match status" value="3"/>
</dbReference>
<comment type="function">
    <text evidence="10">Catalyzes the formation of S-adenosylmethionine (AdoMet) from methionine and ATP. The overall synthetic reaction is composed of two sequential steps, AdoMet formation and the subsequent tripolyphosphate hydrolysis which occurs prior to release of AdoMet from the enzyme.</text>
</comment>
<comment type="caution">
    <text evidence="16">The sequence shown here is derived from an EMBL/GenBank/DDBJ whole genome shotgun (WGS) entry which is preliminary data.</text>
</comment>
<dbReference type="Pfam" id="PF00438">
    <property type="entry name" value="S-AdoMet_synt_N"/>
    <property type="match status" value="1"/>
</dbReference>
<keyword evidence="3 10" id="KW-0554">One-carbon metabolism</keyword>
<dbReference type="Pfam" id="PF02772">
    <property type="entry name" value="S-AdoMet_synt_M"/>
    <property type="match status" value="1"/>
</dbReference>
<dbReference type="InterPro" id="IPR022629">
    <property type="entry name" value="S-AdoMet_synt_central"/>
</dbReference>
<keyword evidence="10" id="KW-0963">Cytoplasm</keyword>
<feature type="binding site" description="in other chain" evidence="10">
    <location>
        <begin position="252"/>
        <end position="253"/>
    </location>
    <ligand>
        <name>ATP</name>
        <dbReference type="ChEBI" id="CHEBI:30616"/>
        <note>ligand shared between two neighboring subunits</note>
    </ligand>
</feature>
<evidence type="ECO:0000256" key="12">
    <source>
        <dbReference type="RuleBase" id="RU004462"/>
    </source>
</evidence>
<evidence type="ECO:0000256" key="5">
    <source>
        <dbReference type="ARBA" id="ARBA00022723"/>
    </source>
</evidence>
<evidence type="ECO:0000313" key="17">
    <source>
        <dbReference type="Proteomes" id="UP000319424"/>
    </source>
</evidence>
<evidence type="ECO:0000259" key="15">
    <source>
        <dbReference type="Pfam" id="PF02773"/>
    </source>
</evidence>
<feature type="binding site" evidence="10">
    <location>
        <position position="16"/>
    </location>
    <ligand>
        <name>Mg(2+)</name>
        <dbReference type="ChEBI" id="CHEBI:18420"/>
    </ligand>
</feature>
<comment type="catalytic activity">
    <reaction evidence="10">
        <text>L-methionine + ATP + H2O = S-adenosyl-L-methionine + phosphate + diphosphate</text>
        <dbReference type="Rhea" id="RHEA:21080"/>
        <dbReference type="ChEBI" id="CHEBI:15377"/>
        <dbReference type="ChEBI" id="CHEBI:30616"/>
        <dbReference type="ChEBI" id="CHEBI:33019"/>
        <dbReference type="ChEBI" id="CHEBI:43474"/>
        <dbReference type="ChEBI" id="CHEBI:57844"/>
        <dbReference type="ChEBI" id="CHEBI:59789"/>
        <dbReference type="EC" id="2.5.1.6"/>
    </reaction>
</comment>
<dbReference type="GO" id="GO:0005524">
    <property type="term" value="F:ATP binding"/>
    <property type="evidence" value="ECO:0007669"/>
    <property type="project" value="UniProtKB-UniRule"/>
</dbReference>
<keyword evidence="8 10" id="KW-0460">Magnesium</keyword>
<dbReference type="GO" id="GO:0000287">
    <property type="term" value="F:magnesium ion binding"/>
    <property type="evidence" value="ECO:0007669"/>
    <property type="project" value="UniProtKB-UniRule"/>
</dbReference>
<feature type="binding site" evidence="10">
    <location>
        <position position="246"/>
    </location>
    <ligand>
        <name>ATP</name>
        <dbReference type="ChEBI" id="CHEBI:30616"/>
        <note>ligand shared between two neighboring subunits</note>
    </ligand>
</feature>
<dbReference type="OrthoDB" id="9801686at2"/>
<dbReference type="Proteomes" id="UP000319424">
    <property type="component" value="Unassembled WGS sequence"/>
</dbReference>
<dbReference type="PROSITE" id="PS00376">
    <property type="entry name" value="ADOMET_SYNTHASE_1"/>
    <property type="match status" value="1"/>
</dbReference>
<feature type="region of interest" description="Flexible loop" evidence="10">
    <location>
        <begin position="98"/>
        <end position="108"/>
    </location>
</feature>
<evidence type="ECO:0000256" key="7">
    <source>
        <dbReference type="ARBA" id="ARBA00022840"/>
    </source>
</evidence>
<feature type="binding site" evidence="10">
    <location>
        <position position="273"/>
    </location>
    <ligand>
        <name>ATP</name>
        <dbReference type="ChEBI" id="CHEBI:30616"/>
        <note>ligand shared between two neighboring subunits</note>
    </ligand>
</feature>
<keyword evidence="4 10" id="KW-0808">Transferase</keyword>
<evidence type="ECO:0000313" key="16">
    <source>
        <dbReference type="EMBL" id="TRW25455.1"/>
    </source>
</evidence>
<dbReference type="FunFam" id="3.30.300.10:FF:000004">
    <property type="entry name" value="S-adenosylmethionine synthase"/>
    <property type="match status" value="1"/>
</dbReference>
<keyword evidence="9 10" id="KW-0630">Potassium</keyword>
<feature type="binding site" description="in other chain" evidence="10">
    <location>
        <begin position="237"/>
        <end position="238"/>
    </location>
    <ligand>
        <name>ATP</name>
        <dbReference type="ChEBI" id="CHEBI:30616"/>
        <note>ligand shared between two neighboring subunits</note>
    </ligand>
</feature>
<evidence type="ECO:0000259" key="13">
    <source>
        <dbReference type="Pfam" id="PF00438"/>
    </source>
</evidence>
<feature type="domain" description="S-adenosylmethionine synthetase N-terminal" evidence="13">
    <location>
        <begin position="3"/>
        <end position="100"/>
    </location>
</feature>
<dbReference type="GO" id="GO:0005737">
    <property type="term" value="C:cytoplasm"/>
    <property type="evidence" value="ECO:0007669"/>
    <property type="project" value="UniProtKB-SubCell"/>
</dbReference>
<dbReference type="UniPathway" id="UPA00315">
    <property type="reaction ID" value="UER00080"/>
</dbReference>
<comment type="similarity">
    <text evidence="2 10 12">Belongs to the AdoMet synthase family.</text>
</comment>
<evidence type="ECO:0000256" key="1">
    <source>
        <dbReference type="ARBA" id="ARBA00005224"/>
    </source>
</evidence>
<feature type="binding site" description="in other chain" evidence="10">
    <location>
        <position position="98"/>
    </location>
    <ligand>
        <name>L-methionine</name>
        <dbReference type="ChEBI" id="CHEBI:57844"/>
        <note>ligand shared between two neighboring subunits</note>
    </ligand>
</feature>
<dbReference type="RefSeq" id="WP_144398338.1">
    <property type="nucleotide sequence ID" value="NZ_VJXW01000010.1"/>
</dbReference>
<dbReference type="CDD" id="cd18079">
    <property type="entry name" value="S-AdoMet_synt"/>
    <property type="match status" value="1"/>
</dbReference>
<comment type="subcellular location">
    <subcellularLocation>
        <location evidence="10 11">Cytoplasm</location>
    </subcellularLocation>
</comment>
<dbReference type="InterPro" id="IPR022636">
    <property type="entry name" value="S-AdoMet_synthetase_sfam"/>
</dbReference>
<dbReference type="Pfam" id="PF02773">
    <property type="entry name" value="S-AdoMet_synt_C"/>
    <property type="match status" value="1"/>
</dbReference>
<evidence type="ECO:0000259" key="14">
    <source>
        <dbReference type="Pfam" id="PF02772"/>
    </source>
</evidence>
<gene>
    <name evidence="10" type="primary">metK</name>
    <name evidence="16" type="ORF">FL857_07490</name>
</gene>
<reference evidence="16 17" key="1">
    <citation type="submission" date="2019-07" db="EMBL/GenBank/DDBJ databases">
        <title>Criibacterium bergeronii gen. nov., sp. nov. isolated from human clinical samples.</title>
        <authorList>
            <person name="Maheux A.F."/>
            <person name="Boudreau D.K."/>
            <person name="Berube E."/>
            <person name="Brodeur S."/>
            <person name="Bernard K.A."/>
            <person name="Abed J.Y."/>
            <person name="Ducrey E."/>
            <person name="Guay E.F."/>
            <person name="Raymond F."/>
            <person name="Corbeil J."/>
            <person name="Domingo M.-C."/>
            <person name="Roy P.H."/>
            <person name="Boissinot M."/>
            <person name="Tocheva E.I."/>
            <person name="Omar R.F."/>
        </authorList>
    </citation>
    <scope>NUCLEOTIDE SEQUENCE [LARGE SCALE GENOMIC DNA]</scope>
    <source>
        <strain evidence="16 17">CCRI-24246</strain>
    </source>
</reference>
<comment type="subunit">
    <text evidence="10">Homotetramer; dimer of dimers.</text>
</comment>
<evidence type="ECO:0000256" key="2">
    <source>
        <dbReference type="ARBA" id="ARBA00009685"/>
    </source>
</evidence>
<dbReference type="AlphaFoldDB" id="A0A552V4P8"/>
<evidence type="ECO:0000256" key="11">
    <source>
        <dbReference type="RuleBase" id="RU000542"/>
    </source>
</evidence>
<feature type="binding site" description="in other chain" evidence="10">
    <location>
        <begin position="170"/>
        <end position="172"/>
    </location>
    <ligand>
        <name>ATP</name>
        <dbReference type="ChEBI" id="CHEBI:30616"/>
        <note>ligand shared between two neighboring subunits</note>
    </ligand>
</feature>
<keyword evidence="7 10" id="KW-0067">ATP-binding</keyword>
<keyword evidence="6 10" id="KW-0547">Nucleotide-binding</keyword>
<evidence type="ECO:0000256" key="8">
    <source>
        <dbReference type="ARBA" id="ARBA00022842"/>
    </source>
</evidence>
<dbReference type="InterPro" id="IPR022631">
    <property type="entry name" value="ADOMET_SYNTHASE_CS"/>
</dbReference>
<feature type="binding site" description="in other chain" evidence="10">
    <location>
        <position position="277"/>
    </location>
    <ligand>
        <name>L-methionine</name>
        <dbReference type="ChEBI" id="CHEBI:57844"/>
        <note>ligand shared between two neighboring subunits</note>
    </ligand>
</feature>
<dbReference type="PROSITE" id="PS00377">
    <property type="entry name" value="ADOMET_SYNTHASE_2"/>
    <property type="match status" value="1"/>
</dbReference>
<organism evidence="16 17">
    <name type="scientific">Criibacterium bergeronii</name>
    <dbReference type="NCBI Taxonomy" id="1871336"/>
    <lineage>
        <taxon>Bacteria</taxon>
        <taxon>Bacillati</taxon>
        <taxon>Bacillota</taxon>
        <taxon>Clostridia</taxon>
        <taxon>Peptostreptococcales</taxon>
        <taxon>Filifactoraceae</taxon>
        <taxon>Criibacterium</taxon>
    </lineage>
</organism>
<dbReference type="InterPro" id="IPR022628">
    <property type="entry name" value="S-AdoMet_synt_N"/>
</dbReference>
<dbReference type="InterPro" id="IPR002133">
    <property type="entry name" value="S-AdoMet_synthetase"/>
</dbReference>
<dbReference type="HAMAP" id="MF_00086">
    <property type="entry name" value="S_AdoMet_synth1"/>
    <property type="match status" value="1"/>
</dbReference>
<evidence type="ECO:0000256" key="3">
    <source>
        <dbReference type="ARBA" id="ARBA00022563"/>
    </source>
</evidence>
<evidence type="ECO:0000256" key="9">
    <source>
        <dbReference type="ARBA" id="ARBA00022958"/>
    </source>
</evidence>
<dbReference type="EC" id="2.5.1.6" evidence="10"/>
<dbReference type="NCBIfam" id="TIGR01034">
    <property type="entry name" value="metK"/>
    <property type="match status" value="1"/>
</dbReference>